<reference evidence="1" key="1">
    <citation type="journal article" date="2009" name="Rice">
        <title>De Novo Next Generation Sequencing of Plant Genomes.</title>
        <authorList>
            <person name="Rounsley S."/>
            <person name="Marri P.R."/>
            <person name="Yu Y."/>
            <person name="He R."/>
            <person name="Sisneros N."/>
            <person name="Goicoechea J.L."/>
            <person name="Lee S.J."/>
            <person name="Angelova A."/>
            <person name="Kudrna D."/>
            <person name="Luo M."/>
            <person name="Affourtit J."/>
            <person name="Desany B."/>
            <person name="Knight J."/>
            <person name="Niazi F."/>
            <person name="Egholm M."/>
            <person name="Wing R.A."/>
        </authorList>
    </citation>
    <scope>NUCLEOTIDE SEQUENCE [LARGE SCALE GENOMIC DNA]</scope>
    <source>
        <strain evidence="1">cv. IRGC 105608</strain>
    </source>
</reference>
<organism evidence="1">
    <name type="scientific">Oryza barthii</name>
    <dbReference type="NCBI Taxonomy" id="65489"/>
    <lineage>
        <taxon>Eukaryota</taxon>
        <taxon>Viridiplantae</taxon>
        <taxon>Streptophyta</taxon>
        <taxon>Embryophyta</taxon>
        <taxon>Tracheophyta</taxon>
        <taxon>Spermatophyta</taxon>
        <taxon>Magnoliopsida</taxon>
        <taxon>Liliopsida</taxon>
        <taxon>Poales</taxon>
        <taxon>Poaceae</taxon>
        <taxon>BOP clade</taxon>
        <taxon>Oryzoideae</taxon>
        <taxon>Oryzeae</taxon>
        <taxon>Oryzinae</taxon>
        <taxon>Oryza</taxon>
    </lineage>
</organism>
<protein>
    <submittedName>
        <fullName evidence="1">Uncharacterized protein</fullName>
    </submittedName>
</protein>
<dbReference type="Gramene" id="OBART07G10340.1">
    <property type="protein sequence ID" value="OBART07G10340.1"/>
    <property type="gene ID" value="OBART07G10340"/>
</dbReference>
<sequence length="51" mass="5736">MTTKLKEQSLQWLLKEATAAATAVDPKGGGYDLQWWRLLPKWPQGEEYGGS</sequence>
<dbReference type="AlphaFoldDB" id="A0A0D3GPN5"/>
<keyword evidence="2" id="KW-1185">Reference proteome</keyword>
<dbReference type="HOGENOM" id="CLU_3109576_0_0_1"/>
<dbReference type="PaxDb" id="65489-OBART07G10340.1"/>
<dbReference type="Proteomes" id="UP000026960">
    <property type="component" value="Chromosome 7"/>
</dbReference>
<dbReference type="EnsemblPlants" id="OBART07G10340.1">
    <property type="protein sequence ID" value="OBART07G10340.1"/>
    <property type="gene ID" value="OBART07G10340"/>
</dbReference>
<evidence type="ECO:0000313" key="2">
    <source>
        <dbReference type="Proteomes" id="UP000026960"/>
    </source>
</evidence>
<evidence type="ECO:0000313" key="1">
    <source>
        <dbReference type="EnsemblPlants" id="OBART07G10340.1"/>
    </source>
</evidence>
<reference evidence="1" key="2">
    <citation type="submission" date="2015-03" db="UniProtKB">
        <authorList>
            <consortium name="EnsemblPlants"/>
        </authorList>
    </citation>
    <scope>IDENTIFICATION</scope>
</reference>
<proteinExistence type="predicted"/>
<name>A0A0D3GPN5_9ORYZ</name>
<accession>A0A0D3GPN5</accession>